<dbReference type="Pfam" id="PF16363">
    <property type="entry name" value="GDP_Man_Dehyd"/>
    <property type="match status" value="1"/>
</dbReference>
<comment type="caution">
    <text evidence="2">The sequence shown here is derived from an EMBL/GenBank/DDBJ whole genome shotgun (WGS) entry which is preliminary data.</text>
</comment>
<sequence>METLLGDPAKAKQKLGWEPKITFKELVAEMMREDLKSAERDELVKRHGFSAYDYLE</sequence>
<protein>
    <submittedName>
        <fullName evidence="2">GDP-D-mannose dehydratase</fullName>
    </submittedName>
</protein>
<evidence type="ECO:0000313" key="2">
    <source>
        <dbReference type="EMBL" id="MET3584495.1"/>
    </source>
</evidence>
<dbReference type="Gene3D" id="3.90.25.10">
    <property type="entry name" value="UDP-galactose 4-epimerase, domain 1"/>
    <property type="match status" value="1"/>
</dbReference>
<dbReference type="EMBL" id="JBEPLJ010000002">
    <property type="protein sequence ID" value="MET3584495.1"/>
    <property type="molecule type" value="Genomic_DNA"/>
</dbReference>
<evidence type="ECO:0000259" key="1">
    <source>
        <dbReference type="Pfam" id="PF16363"/>
    </source>
</evidence>
<feature type="domain" description="NAD(P)-binding" evidence="1">
    <location>
        <begin position="2"/>
        <end position="30"/>
    </location>
</feature>
<dbReference type="Proteomes" id="UP001549031">
    <property type="component" value="Unassembled WGS sequence"/>
</dbReference>
<accession>A0ABV2H1S2</accession>
<dbReference type="Gene3D" id="3.40.50.720">
    <property type="entry name" value="NAD(P)-binding Rossmann-like Domain"/>
    <property type="match status" value="1"/>
</dbReference>
<gene>
    <name evidence="2" type="ORF">ABID21_000590</name>
</gene>
<organism evidence="2 3">
    <name type="scientific">Pseudorhizobium tarimense</name>
    <dbReference type="NCBI Taxonomy" id="1079109"/>
    <lineage>
        <taxon>Bacteria</taxon>
        <taxon>Pseudomonadati</taxon>
        <taxon>Pseudomonadota</taxon>
        <taxon>Alphaproteobacteria</taxon>
        <taxon>Hyphomicrobiales</taxon>
        <taxon>Rhizobiaceae</taxon>
        <taxon>Rhizobium/Agrobacterium group</taxon>
        <taxon>Pseudorhizobium</taxon>
    </lineage>
</organism>
<evidence type="ECO:0000313" key="3">
    <source>
        <dbReference type="Proteomes" id="UP001549031"/>
    </source>
</evidence>
<dbReference type="SUPFAM" id="SSF51735">
    <property type="entry name" value="NAD(P)-binding Rossmann-fold domains"/>
    <property type="match status" value="1"/>
</dbReference>
<dbReference type="InterPro" id="IPR016040">
    <property type="entry name" value="NAD(P)-bd_dom"/>
</dbReference>
<name>A0ABV2H1S2_9HYPH</name>
<keyword evidence="3" id="KW-1185">Reference proteome</keyword>
<dbReference type="InterPro" id="IPR036291">
    <property type="entry name" value="NAD(P)-bd_dom_sf"/>
</dbReference>
<reference evidence="2 3" key="1">
    <citation type="submission" date="2024-06" db="EMBL/GenBank/DDBJ databases">
        <title>Genomic Encyclopedia of Type Strains, Phase IV (KMG-IV): sequencing the most valuable type-strain genomes for metagenomic binning, comparative biology and taxonomic classification.</title>
        <authorList>
            <person name="Goeker M."/>
        </authorList>
    </citation>
    <scope>NUCLEOTIDE SEQUENCE [LARGE SCALE GENOMIC DNA]</scope>
    <source>
        <strain evidence="2 3">DSM 105042</strain>
    </source>
</reference>
<proteinExistence type="predicted"/>